<evidence type="ECO:0000313" key="8">
    <source>
        <dbReference type="Proteomes" id="UP000807716"/>
    </source>
</evidence>
<dbReference type="OrthoDB" id="10679347at2759"/>
<evidence type="ECO:0000256" key="5">
    <source>
        <dbReference type="SAM" id="MobiDB-lite"/>
    </source>
</evidence>
<keyword evidence="2 6" id="KW-0812">Transmembrane</keyword>
<evidence type="ECO:0000256" key="3">
    <source>
        <dbReference type="ARBA" id="ARBA00022989"/>
    </source>
</evidence>
<keyword evidence="8" id="KW-1185">Reference proteome</keyword>
<protein>
    <recommendedName>
        <fullName evidence="9">Mitochondrial carrier protein</fullName>
    </recommendedName>
</protein>
<dbReference type="GO" id="GO:0016020">
    <property type="term" value="C:membrane"/>
    <property type="evidence" value="ECO:0007669"/>
    <property type="project" value="UniProtKB-SubCell"/>
</dbReference>
<sequence length="457" mass="49550">MTLLSPSSAVSTLGLQFAYTISYAVLNAPFERASLILRTLPEYERLERQRLQRQRHHHPKEKTGDHHSDDDDSYHISSSTVSSHLPIARKRGGDTFKTLKLLYCERGIRGLWHGWTLGAFYYCTLKALQAGIDGALNGYFPAYPAAPSAESMVGYIGMGNPGYWSWFAAWTLLHVGVEGLKTFVLYPLTVLHIHYVTDRPGYGVLYSSSSSISSSSSPPYSTMTTTTKTTISNHTQDAGNHNSTSSTTLVWSMSTTRGGAYRYKNIRDLFQQSLSGSSPSSSPSSLPLSLTLAKKLRWLYRGWPLQLLSGATITIFSQLIVDTMNYSFQRGGVTGYSAGVGGGGGKVFSAWQVGAVTGSAAVAAVLLTVGVYAVNTVQYRVVLREAGKDDGDNDGEVEVEESGVANRSSDEESYWQVAKSIVREEGSVALWRGFSAGALAVVVPTTAIVGFSLLNNL</sequence>
<feature type="region of interest" description="Disordered" evidence="5">
    <location>
        <begin position="50"/>
        <end position="78"/>
    </location>
</feature>
<feature type="transmembrane region" description="Helical" evidence="6">
    <location>
        <begin position="429"/>
        <end position="454"/>
    </location>
</feature>
<dbReference type="AlphaFoldDB" id="A0A9P6Q5U5"/>
<reference evidence="7" key="1">
    <citation type="journal article" date="2020" name="Fungal Divers.">
        <title>Resolving the Mortierellaceae phylogeny through synthesis of multi-gene phylogenetics and phylogenomics.</title>
        <authorList>
            <person name="Vandepol N."/>
            <person name="Liber J."/>
            <person name="Desiro A."/>
            <person name="Na H."/>
            <person name="Kennedy M."/>
            <person name="Barry K."/>
            <person name="Grigoriev I.V."/>
            <person name="Miller A.N."/>
            <person name="O'Donnell K."/>
            <person name="Stajich J.E."/>
            <person name="Bonito G."/>
        </authorList>
    </citation>
    <scope>NUCLEOTIDE SEQUENCE</scope>
    <source>
        <strain evidence="7">BC1065</strain>
    </source>
</reference>
<proteinExistence type="predicted"/>
<dbReference type="Gene3D" id="1.50.40.10">
    <property type="entry name" value="Mitochondrial carrier domain"/>
    <property type="match status" value="1"/>
</dbReference>
<evidence type="ECO:0000313" key="7">
    <source>
        <dbReference type="EMBL" id="KAG0259613.1"/>
    </source>
</evidence>
<dbReference type="EMBL" id="JAAAJB010000278">
    <property type="protein sequence ID" value="KAG0259613.1"/>
    <property type="molecule type" value="Genomic_DNA"/>
</dbReference>
<evidence type="ECO:0000256" key="6">
    <source>
        <dbReference type="SAM" id="Phobius"/>
    </source>
</evidence>
<keyword evidence="3 6" id="KW-1133">Transmembrane helix</keyword>
<gene>
    <name evidence="7" type="ORF">DFQ27_003969</name>
</gene>
<dbReference type="SUPFAM" id="SSF103506">
    <property type="entry name" value="Mitochondrial carrier"/>
    <property type="match status" value="1"/>
</dbReference>
<organism evidence="7 8">
    <name type="scientific">Actinomortierella ambigua</name>
    <dbReference type="NCBI Taxonomy" id="1343610"/>
    <lineage>
        <taxon>Eukaryota</taxon>
        <taxon>Fungi</taxon>
        <taxon>Fungi incertae sedis</taxon>
        <taxon>Mucoromycota</taxon>
        <taxon>Mortierellomycotina</taxon>
        <taxon>Mortierellomycetes</taxon>
        <taxon>Mortierellales</taxon>
        <taxon>Mortierellaceae</taxon>
        <taxon>Actinomortierella</taxon>
    </lineage>
</organism>
<evidence type="ECO:0000256" key="4">
    <source>
        <dbReference type="ARBA" id="ARBA00023136"/>
    </source>
</evidence>
<accession>A0A9P6Q5U5</accession>
<evidence type="ECO:0008006" key="9">
    <source>
        <dbReference type="Google" id="ProtNLM"/>
    </source>
</evidence>
<comment type="caution">
    <text evidence="7">The sequence shown here is derived from an EMBL/GenBank/DDBJ whole genome shotgun (WGS) entry which is preliminary data.</text>
</comment>
<dbReference type="Proteomes" id="UP000807716">
    <property type="component" value="Unassembled WGS sequence"/>
</dbReference>
<evidence type="ECO:0000256" key="2">
    <source>
        <dbReference type="ARBA" id="ARBA00022692"/>
    </source>
</evidence>
<dbReference type="InterPro" id="IPR023395">
    <property type="entry name" value="MCP_dom_sf"/>
</dbReference>
<feature type="transmembrane region" description="Helical" evidence="6">
    <location>
        <begin position="350"/>
        <end position="374"/>
    </location>
</feature>
<feature type="compositionally biased region" description="Basic residues" evidence="5">
    <location>
        <begin position="51"/>
        <end position="60"/>
    </location>
</feature>
<evidence type="ECO:0000256" key="1">
    <source>
        <dbReference type="ARBA" id="ARBA00004370"/>
    </source>
</evidence>
<comment type="subcellular location">
    <subcellularLocation>
        <location evidence="1">Membrane</location>
    </subcellularLocation>
</comment>
<keyword evidence="4 6" id="KW-0472">Membrane</keyword>
<name>A0A9P6Q5U5_9FUNG</name>